<dbReference type="RefSeq" id="WP_125563440.1">
    <property type="nucleotide sequence ID" value="NZ_RBVX01000114.1"/>
</dbReference>
<sequence length="268" mass="30737">MSNSFEEQMERLKQEYERMPDNTEPHRIWNHINQSKRKTKKRYSWMGVAAGTVIAASIAGVLLVSQTALPPGGERGVGDVAEDEREREERPDLEEGEDNGPVKEADSSMERPSEKEILYLNEGTEETDTFKLLDGSYFSTYIPEHFQVETREDNVIQLHAAFSKDQTPTQTPVWTITEYPDAAPLETMAANVEENYREKGYEQASQQGQNLEYGDYAATYRQAERRPVTVVLLKQEDTIVKWEQSYPVEMGDGLNARGTVLMDEWEWK</sequence>
<feature type="compositionally biased region" description="Acidic residues" evidence="1">
    <location>
        <begin position="80"/>
        <end position="98"/>
    </location>
</feature>
<evidence type="ECO:0000313" key="4">
    <source>
        <dbReference type="Proteomes" id="UP000275076"/>
    </source>
</evidence>
<evidence type="ECO:0000256" key="1">
    <source>
        <dbReference type="SAM" id="MobiDB-lite"/>
    </source>
</evidence>
<feature type="region of interest" description="Disordered" evidence="1">
    <location>
        <begin position="68"/>
        <end position="112"/>
    </location>
</feature>
<evidence type="ECO:0000256" key="2">
    <source>
        <dbReference type="SAM" id="Phobius"/>
    </source>
</evidence>
<keyword evidence="2" id="KW-0812">Transmembrane</keyword>
<accession>A0A428MRZ4</accession>
<dbReference type="OrthoDB" id="2869590at2"/>
<keyword evidence="2" id="KW-1133">Transmembrane helix</keyword>
<comment type="caution">
    <text evidence="3">The sequence shown here is derived from an EMBL/GenBank/DDBJ whole genome shotgun (WGS) entry which is preliminary data.</text>
</comment>
<dbReference type="Proteomes" id="UP000275076">
    <property type="component" value="Unassembled WGS sequence"/>
</dbReference>
<feature type="compositionally biased region" description="Basic and acidic residues" evidence="1">
    <location>
        <begin position="100"/>
        <end position="112"/>
    </location>
</feature>
<dbReference type="EMBL" id="RBVX01000114">
    <property type="protein sequence ID" value="RSL28945.1"/>
    <property type="molecule type" value="Genomic_DNA"/>
</dbReference>
<feature type="transmembrane region" description="Helical" evidence="2">
    <location>
        <begin position="43"/>
        <end position="64"/>
    </location>
</feature>
<keyword evidence="4" id="KW-1185">Reference proteome</keyword>
<gene>
    <name evidence="3" type="ORF">D7Z54_33835</name>
</gene>
<protein>
    <recommendedName>
        <fullName evidence="5">DUF4367 domain-containing protein</fullName>
    </recommendedName>
</protein>
<keyword evidence="2" id="KW-0472">Membrane</keyword>
<name>A0A428MRZ4_9BACI</name>
<evidence type="ECO:0000313" key="3">
    <source>
        <dbReference type="EMBL" id="RSL28945.1"/>
    </source>
</evidence>
<dbReference type="AlphaFoldDB" id="A0A428MRZ4"/>
<reference evidence="3 4" key="1">
    <citation type="submission" date="2018-10" db="EMBL/GenBank/DDBJ databases">
        <title>Draft genome sequence of Bacillus salarius IM0101, isolated from a hypersaline soil in Inner Mongolia, China.</title>
        <authorList>
            <person name="Yamprayoonswat W."/>
            <person name="Boonvisut S."/>
            <person name="Jumpathong W."/>
            <person name="Sittihan S."/>
            <person name="Ruangsuj P."/>
            <person name="Wanthongcharoen S."/>
            <person name="Thongpramul N."/>
            <person name="Pimmason S."/>
            <person name="Yu B."/>
            <person name="Yasawong M."/>
        </authorList>
    </citation>
    <scope>NUCLEOTIDE SEQUENCE [LARGE SCALE GENOMIC DNA]</scope>
    <source>
        <strain evidence="3 4">IM0101</strain>
    </source>
</reference>
<organism evidence="3 4">
    <name type="scientific">Salibacterium salarium</name>
    <dbReference type="NCBI Taxonomy" id="284579"/>
    <lineage>
        <taxon>Bacteria</taxon>
        <taxon>Bacillati</taxon>
        <taxon>Bacillota</taxon>
        <taxon>Bacilli</taxon>
        <taxon>Bacillales</taxon>
        <taxon>Bacillaceae</taxon>
    </lineage>
</organism>
<proteinExistence type="predicted"/>
<evidence type="ECO:0008006" key="5">
    <source>
        <dbReference type="Google" id="ProtNLM"/>
    </source>
</evidence>